<dbReference type="OrthoDB" id="123307at2"/>
<dbReference type="InterPro" id="IPR021005">
    <property type="entry name" value="Znf_CGNR"/>
</dbReference>
<evidence type="ECO:0000259" key="1">
    <source>
        <dbReference type="Pfam" id="PF11706"/>
    </source>
</evidence>
<dbReference type="InterPro" id="IPR023286">
    <property type="entry name" value="ABATE_dom_sf"/>
</dbReference>
<dbReference type="Proteomes" id="UP000294911">
    <property type="component" value="Unassembled WGS sequence"/>
</dbReference>
<dbReference type="EMBL" id="SLXQ01000005">
    <property type="protein sequence ID" value="TCP52944.1"/>
    <property type="molecule type" value="Genomic_DNA"/>
</dbReference>
<comment type="caution">
    <text evidence="2">The sequence shown here is derived from an EMBL/GenBank/DDBJ whole genome shotgun (WGS) entry which is preliminary data.</text>
</comment>
<protein>
    <submittedName>
        <fullName evidence="2">CGNR zinc finger protein</fullName>
    </submittedName>
</protein>
<dbReference type="Gene3D" id="1.10.3300.10">
    <property type="entry name" value="Jann2411-like domain"/>
    <property type="match status" value="1"/>
</dbReference>
<evidence type="ECO:0000313" key="3">
    <source>
        <dbReference type="Proteomes" id="UP000294911"/>
    </source>
</evidence>
<keyword evidence="3" id="KW-1185">Reference proteome</keyword>
<reference evidence="2 3" key="1">
    <citation type="submission" date="2019-03" db="EMBL/GenBank/DDBJ databases">
        <title>Genomic Encyclopedia of Type Strains, Phase IV (KMG-IV): sequencing the most valuable type-strain genomes for metagenomic binning, comparative biology and taxonomic classification.</title>
        <authorList>
            <person name="Goeker M."/>
        </authorList>
    </citation>
    <scope>NUCLEOTIDE SEQUENCE [LARGE SCALE GENOMIC DNA]</scope>
    <source>
        <strain evidence="2 3">DSM 45765</strain>
    </source>
</reference>
<dbReference type="AlphaFoldDB" id="A0A4R2QUL5"/>
<dbReference type="PANTHER" id="PTHR35525:SF3">
    <property type="entry name" value="BLL6575 PROTEIN"/>
    <property type="match status" value="1"/>
</dbReference>
<sequence>MQVIRQPGNHLFAYSGFVASCTVDRDIQLVLDFLNTMDVEDDTDVLRSERDWHAWANTRQLRPNPLPEATTLRAALRNAVGDPTIPTPKAPTGTVQVVLGSAGPELRAVDVCGAVLAAASRLVTLDEWPRVKICPADTCRWAFYDRSRNRSRTWCAMRVCGNRQKARNWRARGTNPDPQDP</sequence>
<feature type="domain" description="Zinc finger CGNR" evidence="1">
    <location>
        <begin position="130"/>
        <end position="172"/>
    </location>
</feature>
<accession>A0A4R2QUL5</accession>
<dbReference type="SUPFAM" id="SSF160904">
    <property type="entry name" value="Jann2411-like"/>
    <property type="match status" value="1"/>
</dbReference>
<evidence type="ECO:0000313" key="2">
    <source>
        <dbReference type="EMBL" id="TCP52944.1"/>
    </source>
</evidence>
<dbReference type="PROSITE" id="PS51257">
    <property type="entry name" value="PROKAR_LIPOPROTEIN"/>
    <property type="match status" value="1"/>
</dbReference>
<gene>
    <name evidence="2" type="ORF">EV191_1055</name>
</gene>
<dbReference type="InterPro" id="IPR010852">
    <property type="entry name" value="ABATE"/>
</dbReference>
<proteinExistence type="predicted"/>
<name>A0A4R2QUL5_9PSEU</name>
<dbReference type="PANTHER" id="PTHR35525">
    <property type="entry name" value="BLL6575 PROTEIN"/>
    <property type="match status" value="1"/>
</dbReference>
<dbReference type="Pfam" id="PF11706">
    <property type="entry name" value="zf-CGNR"/>
    <property type="match status" value="1"/>
</dbReference>
<organism evidence="2 3">
    <name type="scientific">Tamaricihabitans halophyticus</name>
    <dbReference type="NCBI Taxonomy" id="1262583"/>
    <lineage>
        <taxon>Bacteria</taxon>
        <taxon>Bacillati</taxon>
        <taxon>Actinomycetota</taxon>
        <taxon>Actinomycetes</taxon>
        <taxon>Pseudonocardiales</taxon>
        <taxon>Pseudonocardiaceae</taxon>
        <taxon>Tamaricihabitans</taxon>
    </lineage>
</organism>